<dbReference type="EMBL" id="JACEFO010002268">
    <property type="protein sequence ID" value="KAF8669927.1"/>
    <property type="molecule type" value="Genomic_DNA"/>
</dbReference>
<organism evidence="2 3">
    <name type="scientific">Digitaria exilis</name>
    <dbReference type="NCBI Taxonomy" id="1010633"/>
    <lineage>
        <taxon>Eukaryota</taxon>
        <taxon>Viridiplantae</taxon>
        <taxon>Streptophyta</taxon>
        <taxon>Embryophyta</taxon>
        <taxon>Tracheophyta</taxon>
        <taxon>Spermatophyta</taxon>
        <taxon>Magnoliopsida</taxon>
        <taxon>Liliopsida</taxon>
        <taxon>Poales</taxon>
        <taxon>Poaceae</taxon>
        <taxon>PACMAD clade</taxon>
        <taxon>Panicoideae</taxon>
        <taxon>Panicodae</taxon>
        <taxon>Paniceae</taxon>
        <taxon>Anthephorinae</taxon>
        <taxon>Digitaria</taxon>
    </lineage>
</organism>
<proteinExistence type="predicted"/>
<accession>A0A835E8F9</accession>
<feature type="compositionally biased region" description="Pro residues" evidence="1">
    <location>
        <begin position="160"/>
        <end position="175"/>
    </location>
</feature>
<protein>
    <submittedName>
        <fullName evidence="2">Uncharacterized protein</fullName>
    </submittedName>
</protein>
<evidence type="ECO:0000313" key="2">
    <source>
        <dbReference type="EMBL" id="KAF8669927.1"/>
    </source>
</evidence>
<sequence>MNYFLAILARRLGYHGGDPSGAGGLHDLLHFCMSRSKLLPVLSFISHNQLTSSLPQSADRSPCSLDCSSAPAAVPTPAATSPVPPLLAAAAPASLSSSSSPGPHDHYSMAAIAEPASTPDRRLSPAAPPFFPSVGRGKALRWADGSPASEASYREALRHPPSPRAPAPPTPPTPRPALLPTAVWCNAAAGLSSCTASLFAGMGRGSANAGDPLHRAAQAVSKRVAASTVSRRTIFSGSAAFPRVAFGAVAFGIPLPQVVLRAGVTSVLAGPPPCHRVRMLGAGHLRCHHRCRLRRMVLEGSPPTSLRTGTIRCLAGAFVTGGMLVAKVAVVSVIRRRRRLPLALALALVTREAEADKTAKAVSSSGDKAIVELDCLRYSVHVSSTSEIPRRILCGLRASFEFVAGNSRLPARPRGQQLRLLSAPTCDGQRWVSGRGGGDGKASPHSCWTLGKLPRGPARLRGPTPTRKTPNQATKAAQLTSVAALGSAGCVCSPSTEAAMAASSAFLAGITLATRSPLLGNLPANAWTLLPPVPPAETARRRRSNRLAKDSLNMTVRPSKKGDVLAMKKLGFINGRGTSTPTGHERILDLLPAASVLTDEEMLVAVQQAAKMIGGSDLRRPDELAREDVRTWWNHRPAHRPSLRLSACARAHTHAFAGNIQRGCRCCTNRNNGLIDCHPAYPPIALLRYSHAALSLFSFTPQSLTERGQPALNAKTSKKARTMHEVDNHVRWRRPTLEEIDRSTTLHGPSGISHRLGRSHKTIPTPAERTPTSAPFGETFGPESPL</sequence>
<reference evidence="2" key="1">
    <citation type="submission" date="2020-07" db="EMBL/GenBank/DDBJ databases">
        <title>Genome sequence and genetic diversity analysis of an under-domesticated orphan crop, white fonio (Digitaria exilis).</title>
        <authorList>
            <person name="Bennetzen J.L."/>
            <person name="Chen S."/>
            <person name="Ma X."/>
            <person name="Wang X."/>
            <person name="Yssel A.E.J."/>
            <person name="Chaluvadi S.R."/>
            <person name="Johnson M."/>
            <person name="Gangashetty P."/>
            <person name="Hamidou F."/>
            <person name="Sanogo M.D."/>
            <person name="Zwaenepoel A."/>
            <person name="Wallace J."/>
            <person name="Van De Peer Y."/>
            <person name="Van Deynze A."/>
        </authorList>
    </citation>
    <scope>NUCLEOTIDE SEQUENCE</scope>
    <source>
        <tissue evidence="2">Leaves</tissue>
    </source>
</reference>
<dbReference type="AlphaFoldDB" id="A0A835E8F9"/>
<feature type="region of interest" description="Disordered" evidence="1">
    <location>
        <begin position="739"/>
        <end position="786"/>
    </location>
</feature>
<keyword evidence="3" id="KW-1185">Reference proteome</keyword>
<dbReference type="Proteomes" id="UP000636709">
    <property type="component" value="Unassembled WGS sequence"/>
</dbReference>
<feature type="region of interest" description="Disordered" evidence="1">
    <location>
        <begin position="434"/>
        <end position="473"/>
    </location>
</feature>
<gene>
    <name evidence="2" type="ORF">HU200_051109</name>
</gene>
<name>A0A835E8F9_9POAL</name>
<feature type="region of interest" description="Disordered" evidence="1">
    <location>
        <begin position="143"/>
        <end position="175"/>
    </location>
</feature>
<evidence type="ECO:0000313" key="3">
    <source>
        <dbReference type="Proteomes" id="UP000636709"/>
    </source>
</evidence>
<comment type="caution">
    <text evidence="2">The sequence shown here is derived from an EMBL/GenBank/DDBJ whole genome shotgun (WGS) entry which is preliminary data.</text>
</comment>
<evidence type="ECO:0000256" key="1">
    <source>
        <dbReference type="SAM" id="MobiDB-lite"/>
    </source>
</evidence>